<gene>
    <name evidence="1" type="ORF">CP960_10785</name>
</gene>
<organism evidence="1 2">
    <name type="scientific">Malaciobacter halophilus</name>
    <dbReference type="NCBI Taxonomy" id="197482"/>
    <lineage>
        <taxon>Bacteria</taxon>
        <taxon>Pseudomonadati</taxon>
        <taxon>Campylobacterota</taxon>
        <taxon>Epsilonproteobacteria</taxon>
        <taxon>Campylobacterales</taxon>
        <taxon>Arcobacteraceae</taxon>
        <taxon>Malaciobacter</taxon>
    </lineage>
</organism>
<dbReference type="AlphaFoldDB" id="A0A2N1J0V8"/>
<evidence type="ECO:0000313" key="2">
    <source>
        <dbReference type="Proteomes" id="UP000233248"/>
    </source>
</evidence>
<comment type="caution">
    <text evidence="1">The sequence shown here is derived from an EMBL/GenBank/DDBJ whole genome shotgun (WGS) entry which is preliminary data.</text>
</comment>
<name>A0A2N1J0V8_9BACT</name>
<dbReference type="EMBL" id="NXIF01000041">
    <property type="protein sequence ID" value="PKI80176.1"/>
    <property type="molecule type" value="Genomic_DNA"/>
</dbReference>
<reference evidence="1 2" key="1">
    <citation type="submission" date="2017-09" db="EMBL/GenBank/DDBJ databases">
        <title>Genomics of the genus Arcobacter.</title>
        <authorList>
            <person name="Perez-Cataluna A."/>
            <person name="Figueras M.J."/>
            <person name="Salas-Masso N."/>
        </authorList>
    </citation>
    <scope>NUCLEOTIDE SEQUENCE [LARGE SCALE GENOMIC DNA]</scope>
    <source>
        <strain evidence="1 2">DSM 18005</strain>
    </source>
</reference>
<protein>
    <submittedName>
        <fullName evidence="1">Uncharacterized protein</fullName>
    </submittedName>
</protein>
<dbReference type="Proteomes" id="UP000233248">
    <property type="component" value="Unassembled WGS sequence"/>
</dbReference>
<evidence type="ECO:0000313" key="1">
    <source>
        <dbReference type="EMBL" id="PKI80176.1"/>
    </source>
</evidence>
<proteinExistence type="predicted"/>
<keyword evidence="2" id="KW-1185">Reference proteome</keyword>
<accession>A0A2N1J0V8</accession>
<dbReference type="OrthoDB" id="5345061at2"/>
<sequence>MISSEPKTQSEQKLVQQQYNTNVAFYVHLKEYNNSVREELIRRIEEVFFFAKGVDWKFDSFGIEKAGSRGTDILGYFIFRTADAKKLQDFFIQEFKDYDNALKITCSIAKYEKVDEKFFQIGVE</sequence>